<gene>
    <name evidence="2" type="ORF">F5147DRAFT_670401</name>
</gene>
<dbReference type="GeneID" id="64697787"/>
<keyword evidence="3" id="KW-1185">Reference proteome</keyword>
<evidence type="ECO:0000256" key="1">
    <source>
        <dbReference type="SAM" id="MobiDB-lite"/>
    </source>
</evidence>
<protein>
    <submittedName>
        <fullName evidence="2">Uncharacterized protein</fullName>
    </submittedName>
</protein>
<evidence type="ECO:0000313" key="2">
    <source>
        <dbReference type="EMBL" id="KAG2118195.1"/>
    </source>
</evidence>
<evidence type="ECO:0000313" key="3">
    <source>
        <dbReference type="Proteomes" id="UP000823399"/>
    </source>
</evidence>
<organism evidence="2 3">
    <name type="scientific">Suillus discolor</name>
    <dbReference type="NCBI Taxonomy" id="1912936"/>
    <lineage>
        <taxon>Eukaryota</taxon>
        <taxon>Fungi</taxon>
        <taxon>Dikarya</taxon>
        <taxon>Basidiomycota</taxon>
        <taxon>Agaricomycotina</taxon>
        <taxon>Agaricomycetes</taxon>
        <taxon>Agaricomycetidae</taxon>
        <taxon>Boletales</taxon>
        <taxon>Suillineae</taxon>
        <taxon>Suillaceae</taxon>
        <taxon>Suillus</taxon>
    </lineage>
</organism>
<dbReference type="RefSeq" id="XP_041298712.1">
    <property type="nucleotide sequence ID" value="XM_041435528.1"/>
</dbReference>
<name>A0A9P7FHW5_9AGAM</name>
<dbReference type="AlphaFoldDB" id="A0A9P7FHW5"/>
<sequence>MHHQSFLSGHFPGVMTSNVTYTSYQPYLHQQHGAGLVTSSASPILPQAPSLSVGDKRVAEDLRNRNVRRIKKRSGRIEEDPLFEPMLDQHGRHDGRYVCSKDGKLVRPSSYKRHIKTEKHLGYKPVASVLPPSEGQDIALAEVHDTLAADAMQEPPLVTPVLPPSEVREITLAEVRGCIPFWRWINDTEGLVDPLPPIAEPPSSRLPEATLADAAEDPDI</sequence>
<proteinExistence type="predicted"/>
<comment type="caution">
    <text evidence="2">The sequence shown here is derived from an EMBL/GenBank/DDBJ whole genome shotgun (WGS) entry which is preliminary data.</text>
</comment>
<dbReference type="Proteomes" id="UP000823399">
    <property type="component" value="Unassembled WGS sequence"/>
</dbReference>
<reference evidence="2" key="1">
    <citation type="journal article" date="2020" name="New Phytol.">
        <title>Comparative genomics reveals dynamic genome evolution in host specialist ectomycorrhizal fungi.</title>
        <authorList>
            <person name="Lofgren L.A."/>
            <person name="Nguyen N.H."/>
            <person name="Vilgalys R."/>
            <person name="Ruytinx J."/>
            <person name="Liao H.L."/>
            <person name="Branco S."/>
            <person name="Kuo A."/>
            <person name="LaButti K."/>
            <person name="Lipzen A."/>
            <person name="Andreopoulos W."/>
            <person name="Pangilinan J."/>
            <person name="Riley R."/>
            <person name="Hundley H."/>
            <person name="Na H."/>
            <person name="Barry K."/>
            <person name="Grigoriev I.V."/>
            <person name="Stajich J.E."/>
            <person name="Kennedy P.G."/>
        </authorList>
    </citation>
    <scope>NUCLEOTIDE SEQUENCE</scope>
    <source>
        <strain evidence="2">FC423</strain>
    </source>
</reference>
<dbReference type="OrthoDB" id="2677427at2759"/>
<feature type="region of interest" description="Disordered" evidence="1">
    <location>
        <begin position="195"/>
        <end position="220"/>
    </location>
</feature>
<dbReference type="EMBL" id="JABBWM010000004">
    <property type="protein sequence ID" value="KAG2118195.1"/>
    <property type="molecule type" value="Genomic_DNA"/>
</dbReference>
<accession>A0A9P7FHW5</accession>